<dbReference type="PANTHER" id="PTHR43774">
    <property type="entry name" value="PEPTIDE METHIONINE SULFOXIDE REDUCTASE"/>
    <property type="match status" value="1"/>
</dbReference>
<dbReference type="AlphaFoldDB" id="A0A939HMC0"/>
<dbReference type="Proteomes" id="UP000664073">
    <property type="component" value="Unassembled WGS sequence"/>
</dbReference>
<evidence type="ECO:0000256" key="4">
    <source>
        <dbReference type="HAMAP-Rule" id="MF_01401"/>
    </source>
</evidence>
<feature type="domain" description="Peptide methionine sulphoxide reductase MsrA" evidence="5">
    <location>
        <begin position="3"/>
        <end position="156"/>
    </location>
</feature>
<comment type="catalytic activity">
    <reaction evidence="3 4">
        <text>[thioredoxin]-disulfide + L-methionine + H2O = L-methionine (S)-S-oxide + [thioredoxin]-dithiol</text>
        <dbReference type="Rhea" id="RHEA:19993"/>
        <dbReference type="Rhea" id="RHEA-COMP:10698"/>
        <dbReference type="Rhea" id="RHEA-COMP:10700"/>
        <dbReference type="ChEBI" id="CHEBI:15377"/>
        <dbReference type="ChEBI" id="CHEBI:29950"/>
        <dbReference type="ChEBI" id="CHEBI:50058"/>
        <dbReference type="ChEBI" id="CHEBI:57844"/>
        <dbReference type="ChEBI" id="CHEBI:58772"/>
        <dbReference type="EC" id="1.8.4.11"/>
    </reaction>
</comment>
<reference evidence="6" key="1">
    <citation type="submission" date="2021-03" db="EMBL/GenBank/DDBJ databases">
        <title>The complete genome sequence of Acetobacter sp. TBRC 12339.</title>
        <authorList>
            <person name="Charoenyingcharoen P."/>
            <person name="Yukphan P."/>
        </authorList>
    </citation>
    <scope>NUCLEOTIDE SEQUENCE</scope>
    <source>
        <strain evidence="6">TBRC 12339</strain>
    </source>
</reference>
<evidence type="ECO:0000313" key="7">
    <source>
        <dbReference type="Proteomes" id="UP000664073"/>
    </source>
</evidence>
<evidence type="ECO:0000256" key="3">
    <source>
        <dbReference type="ARBA" id="ARBA00048782"/>
    </source>
</evidence>
<accession>A0A939HMC0</accession>
<keyword evidence="7" id="KW-1185">Reference proteome</keyword>
<evidence type="ECO:0000256" key="2">
    <source>
        <dbReference type="ARBA" id="ARBA00047806"/>
    </source>
</evidence>
<comment type="function">
    <text evidence="4">Has an important function as a repair enzyme for proteins that have been inactivated by oxidation. Catalyzes the reversible oxidation-reduction of methionine sulfoxide in proteins to methionine.</text>
</comment>
<comment type="similarity">
    <text evidence="4">Belongs to the MsrA Met sulfoxide reductase family.</text>
</comment>
<dbReference type="NCBIfam" id="TIGR00401">
    <property type="entry name" value="msrA"/>
    <property type="match status" value="1"/>
</dbReference>
<keyword evidence="1 4" id="KW-0560">Oxidoreductase</keyword>
<organism evidence="6 7">
    <name type="scientific">Acetobacter garciniae</name>
    <dbReference type="NCBI Taxonomy" id="2817435"/>
    <lineage>
        <taxon>Bacteria</taxon>
        <taxon>Pseudomonadati</taxon>
        <taxon>Pseudomonadota</taxon>
        <taxon>Alphaproteobacteria</taxon>
        <taxon>Acetobacterales</taxon>
        <taxon>Acetobacteraceae</taxon>
        <taxon>Acetobacter</taxon>
    </lineage>
</organism>
<sequence length="175" mass="19770">METAVLGGGCFWCLEAVYRGMRGIHSVLPGYAGGHVEHPSYKQVCTGETGHAEVIELQYDPSILSYEDILRVFFVMHDPTTLNRQGNDIGTQYRSVIFYTSEQQRQTALAVKAEITRTNLWGRPPVTEITALPVFWPADETHHDYYTRHPGAGYCQVVISPKVAKVRAEFARYFD</sequence>
<dbReference type="RefSeq" id="WP_207844868.1">
    <property type="nucleotide sequence ID" value="NZ_JAFVMH010000001.1"/>
</dbReference>
<dbReference type="EC" id="1.8.4.11" evidence="4"/>
<evidence type="ECO:0000313" key="6">
    <source>
        <dbReference type="EMBL" id="MBO1324228.1"/>
    </source>
</evidence>
<name>A0A939HMC0_9PROT</name>
<dbReference type="PANTHER" id="PTHR43774:SF1">
    <property type="entry name" value="PEPTIDE METHIONINE SULFOXIDE REDUCTASE MSRA 2"/>
    <property type="match status" value="1"/>
</dbReference>
<dbReference type="Pfam" id="PF01625">
    <property type="entry name" value="PMSR"/>
    <property type="match status" value="1"/>
</dbReference>
<dbReference type="InterPro" id="IPR002569">
    <property type="entry name" value="Met_Sox_Rdtase_MsrA_dom"/>
</dbReference>
<dbReference type="GO" id="GO:0008113">
    <property type="term" value="F:peptide-methionine (S)-S-oxide reductase activity"/>
    <property type="evidence" value="ECO:0007669"/>
    <property type="project" value="UniProtKB-UniRule"/>
</dbReference>
<dbReference type="Gene3D" id="3.30.1060.10">
    <property type="entry name" value="Peptide methionine sulphoxide reductase MsrA"/>
    <property type="match status" value="1"/>
</dbReference>
<dbReference type="EMBL" id="JAFVMH010000001">
    <property type="protein sequence ID" value="MBO1324228.1"/>
    <property type="molecule type" value="Genomic_DNA"/>
</dbReference>
<gene>
    <name evidence="4 6" type="primary">msrA</name>
    <name evidence="6" type="ORF">J2D77_03515</name>
</gene>
<comment type="caution">
    <text evidence="6">The sequence shown here is derived from an EMBL/GenBank/DDBJ whole genome shotgun (WGS) entry which is preliminary data.</text>
</comment>
<evidence type="ECO:0000259" key="5">
    <source>
        <dbReference type="Pfam" id="PF01625"/>
    </source>
</evidence>
<evidence type="ECO:0000256" key="1">
    <source>
        <dbReference type="ARBA" id="ARBA00023002"/>
    </source>
</evidence>
<protein>
    <recommendedName>
        <fullName evidence="4">Peptide methionine sulfoxide reductase MsrA</fullName>
        <shortName evidence="4">Protein-methionine-S-oxide reductase</shortName>
        <ecNumber evidence="4">1.8.4.11</ecNumber>
    </recommendedName>
    <alternativeName>
        <fullName evidence="4">Peptide-methionine (S)-S-oxide reductase</fullName>
        <shortName evidence="4">Peptide Met(O) reductase</shortName>
    </alternativeName>
</protein>
<dbReference type="InterPro" id="IPR036509">
    <property type="entry name" value="Met_Sox_Rdtase_MsrA_sf"/>
</dbReference>
<feature type="active site" evidence="4">
    <location>
        <position position="10"/>
    </location>
</feature>
<dbReference type="SUPFAM" id="SSF55068">
    <property type="entry name" value="Peptide methionine sulfoxide reductase"/>
    <property type="match status" value="1"/>
</dbReference>
<dbReference type="HAMAP" id="MF_01401">
    <property type="entry name" value="MsrA"/>
    <property type="match status" value="1"/>
</dbReference>
<proteinExistence type="inferred from homology"/>
<comment type="catalytic activity">
    <reaction evidence="2 4">
        <text>L-methionyl-[protein] + [thioredoxin]-disulfide + H2O = L-methionyl-(S)-S-oxide-[protein] + [thioredoxin]-dithiol</text>
        <dbReference type="Rhea" id="RHEA:14217"/>
        <dbReference type="Rhea" id="RHEA-COMP:10698"/>
        <dbReference type="Rhea" id="RHEA-COMP:10700"/>
        <dbReference type="Rhea" id="RHEA-COMP:12313"/>
        <dbReference type="Rhea" id="RHEA-COMP:12315"/>
        <dbReference type="ChEBI" id="CHEBI:15377"/>
        <dbReference type="ChEBI" id="CHEBI:16044"/>
        <dbReference type="ChEBI" id="CHEBI:29950"/>
        <dbReference type="ChEBI" id="CHEBI:44120"/>
        <dbReference type="ChEBI" id="CHEBI:50058"/>
        <dbReference type="EC" id="1.8.4.11"/>
    </reaction>
</comment>